<keyword evidence="3" id="KW-0808">Transferase</keyword>
<dbReference type="GO" id="GO:0031177">
    <property type="term" value="F:phosphopantetheine binding"/>
    <property type="evidence" value="ECO:0007669"/>
    <property type="project" value="InterPro"/>
</dbReference>
<dbReference type="InterPro" id="IPR016036">
    <property type="entry name" value="Malonyl_transacylase_ACP-bd"/>
</dbReference>
<dbReference type="PROSITE" id="PS50075">
    <property type="entry name" value="CARRIER"/>
    <property type="match status" value="1"/>
</dbReference>
<evidence type="ECO:0000256" key="6">
    <source>
        <dbReference type="PROSITE-ProRule" id="PRU01363"/>
    </source>
</evidence>
<dbReference type="Pfam" id="PF00550">
    <property type="entry name" value="PP-binding"/>
    <property type="match status" value="1"/>
</dbReference>
<comment type="caution">
    <text evidence="6">Lacks conserved residue(s) required for the propagation of feature annotation.</text>
</comment>
<dbReference type="PROSITE" id="PS52019">
    <property type="entry name" value="PKS_MFAS_DH"/>
    <property type="match status" value="1"/>
</dbReference>
<dbReference type="InterPro" id="IPR018201">
    <property type="entry name" value="Ketoacyl_synth_AS"/>
</dbReference>
<dbReference type="InterPro" id="IPR014043">
    <property type="entry name" value="Acyl_transferase_dom"/>
</dbReference>
<dbReference type="InterPro" id="IPR020806">
    <property type="entry name" value="PKS_PP-bd"/>
</dbReference>
<dbReference type="SMART" id="SM00823">
    <property type="entry name" value="PKS_PP"/>
    <property type="match status" value="1"/>
</dbReference>
<dbReference type="InterPro" id="IPR001227">
    <property type="entry name" value="Ac_transferase_dom_sf"/>
</dbReference>
<dbReference type="SMART" id="SM00827">
    <property type="entry name" value="PKS_AT"/>
    <property type="match status" value="1"/>
</dbReference>
<feature type="domain" description="PKS/mFAS DH" evidence="9">
    <location>
        <begin position="880"/>
        <end position="1171"/>
    </location>
</feature>
<dbReference type="Gene3D" id="3.10.129.110">
    <property type="entry name" value="Polyketide synthase dehydratase"/>
    <property type="match status" value="1"/>
</dbReference>
<dbReference type="GO" id="GO:0006633">
    <property type="term" value="P:fatty acid biosynthetic process"/>
    <property type="evidence" value="ECO:0007669"/>
    <property type="project" value="InterPro"/>
</dbReference>
<keyword evidence="5" id="KW-0012">Acyltransferase</keyword>
<dbReference type="InterPro" id="IPR032821">
    <property type="entry name" value="PKS_assoc"/>
</dbReference>
<evidence type="ECO:0000259" key="9">
    <source>
        <dbReference type="PROSITE" id="PS52019"/>
    </source>
</evidence>
<evidence type="ECO:0000256" key="2">
    <source>
        <dbReference type="ARBA" id="ARBA00022553"/>
    </source>
</evidence>
<dbReference type="InterPro" id="IPR014030">
    <property type="entry name" value="Ketoacyl_synth_N"/>
</dbReference>
<dbReference type="SUPFAM" id="SSF47336">
    <property type="entry name" value="ACP-like"/>
    <property type="match status" value="1"/>
</dbReference>
<keyword evidence="2" id="KW-0597">Phosphoprotein</keyword>
<dbReference type="InterPro" id="IPR006162">
    <property type="entry name" value="Ppantetheine_attach_site"/>
</dbReference>
<dbReference type="CDD" id="cd00833">
    <property type="entry name" value="PKS"/>
    <property type="match status" value="1"/>
</dbReference>
<gene>
    <name evidence="10" type="ORF">AB5J56_25890</name>
</gene>
<dbReference type="GO" id="GO:0017000">
    <property type="term" value="P:antibiotic biosynthetic process"/>
    <property type="evidence" value="ECO:0007669"/>
    <property type="project" value="UniProtKB-KW"/>
</dbReference>
<reference evidence="10" key="1">
    <citation type="submission" date="2024-07" db="EMBL/GenBank/DDBJ databases">
        <authorList>
            <person name="Yu S.T."/>
        </authorList>
    </citation>
    <scope>NUCLEOTIDE SEQUENCE</scope>
    <source>
        <strain evidence="10">R21</strain>
    </source>
</reference>
<proteinExistence type="predicted"/>
<evidence type="ECO:0000256" key="5">
    <source>
        <dbReference type="ARBA" id="ARBA00023315"/>
    </source>
</evidence>
<dbReference type="InterPro" id="IPR036736">
    <property type="entry name" value="ACP-like_sf"/>
</dbReference>
<evidence type="ECO:0000256" key="1">
    <source>
        <dbReference type="ARBA" id="ARBA00022450"/>
    </source>
</evidence>
<evidence type="ECO:0000259" key="8">
    <source>
        <dbReference type="PROSITE" id="PS52004"/>
    </source>
</evidence>
<keyword evidence="1" id="KW-0596">Phosphopantetheine</keyword>
<evidence type="ECO:0000259" key="7">
    <source>
        <dbReference type="PROSITE" id="PS50075"/>
    </source>
</evidence>
<dbReference type="EMBL" id="CP163435">
    <property type="protein sequence ID" value="XDQ27920.1"/>
    <property type="molecule type" value="Genomic_DNA"/>
</dbReference>
<dbReference type="GO" id="GO:0004315">
    <property type="term" value="F:3-oxoacyl-[acyl-carrier-protein] synthase activity"/>
    <property type="evidence" value="ECO:0007669"/>
    <property type="project" value="InterPro"/>
</dbReference>
<dbReference type="RefSeq" id="WP_369235466.1">
    <property type="nucleotide sequence ID" value="NZ_CP163435.1"/>
</dbReference>
<feature type="region of interest" description="C-terminal hotdog fold" evidence="6">
    <location>
        <begin position="1035"/>
        <end position="1171"/>
    </location>
</feature>
<keyword evidence="4" id="KW-0045">Antibiotic biosynthesis</keyword>
<dbReference type="InterPro" id="IPR049551">
    <property type="entry name" value="PKS_DH_C"/>
</dbReference>
<dbReference type="InterPro" id="IPR049900">
    <property type="entry name" value="PKS_mFAS_DH"/>
</dbReference>
<dbReference type="Gene3D" id="3.40.47.10">
    <property type="match status" value="1"/>
</dbReference>
<dbReference type="InterPro" id="IPR016035">
    <property type="entry name" value="Acyl_Trfase/lysoPLipase"/>
</dbReference>
<evidence type="ECO:0000256" key="4">
    <source>
        <dbReference type="ARBA" id="ARBA00023194"/>
    </source>
</evidence>
<dbReference type="InterPro" id="IPR009081">
    <property type="entry name" value="PP-bd_ACP"/>
</dbReference>
<feature type="domain" description="Carrier" evidence="7">
    <location>
        <begin position="1268"/>
        <end position="1342"/>
    </location>
</feature>
<dbReference type="PANTHER" id="PTHR43775">
    <property type="entry name" value="FATTY ACID SYNTHASE"/>
    <property type="match status" value="1"/>
</dbReference>
<dbReference type="InterPro" id="IPR020841">
    <property type="entry name" value="PKS_Beta-ketoAc_synthase_dom"/>
</dbReference>
<dbReference type="InterPro" id="IPR050091">
    <property type="entry name" value="PKS_NRPS_Biosynth_Enz"/>
</dbReference>
<dbReference type="InterPro" id="IPR014031">
    <property type="entry name" value="Ketoacyl_synth_C"/>
</dbReference>
<dbReference type="GO" id="GO:0004312">
    <property type="term" value="F:fatty acid synthase activity"/>
    <property type="evidence" value="ECO:0007669"/>
    <property type="project" value="TreeGrafter"/>
</dbReference>
<dbReference type="InterPro" id="IPR016039">
    <property type="entry name" value="Thiolase-like"/>
</dbReference>
<dbReference type="PANTHER" id="PTHR43775:SF37">
    <property type="entry name" value="SI:DKEY-61P9.11"/>
    <property type="match status" value="1"/>
</dbReference>
<dbReference type="SUPFAM" id="SSF53901">
    <property type="entry name" value="Thiolase-like"/>
    <property type="match status" value="1"/>
</dbReference>
<evidence type="ECO:0000256" key="3">
    <source>
        <dbReference type="ARBA" id="ARBA00022679"/>
    </source>
</evidence>
<name>A0AB39PE04_9ACTN</name>
<dbReference type="Gene3D" id="3.40.366.10">
    <property type="entry name" value="Malonyl-Coenzyme A Acyl Carrier Protein, domain 2"/>
    <property type="match status" value="1"/>
</dbReference>
<dbReference type="SUPFAM" id="SSF55048">
    <property type="entry name" value="Probable ACP-binding domain of malonyl-CoA ACP transacylase"/>
    <property type="match status" value="1"/>
</dbReference>
<dbReference type="PROSITE" id="PS52004">
    <property type="entry name" value="KS3_2"/>
    <property type="match status" value="1"/>
</dbReference>
<dbReference type="SUPFAM" id="SSF52151">
    <property type="entry name" value="FabD/lysophospholipase-like"/>
    <property type="match status" value="1"/>
</dbReference>
<dbReference type="GO" id="GO:0005886">
    <property type="term" value="C:plasma membrane"/>
    <property type="evidence" value="ECO:0007669"/>
    <property type="project" value="TreeGrafter"/>
</dbReference>
<evidence type="ECO:0000313" key="10">
    <source>
        <dbReference type="EMBL" id="XDQ27920.1"/>
    </source>
</evidence>
<sequence>MGAGLGEDTSIAVVAMACRFPQAGNVEEYWSNLVGNVDSVTPVPPERFDITPHYSGTPKTPGRTASRHGGFLPDAFSFDTAFFGISPAEGASIDPQHRLLLLVVREALDAAGIPAPAIAGSNAGVFMGQATADYAHGAELDKHSLRDATGSHFRAMASGRVSYDLDLRGPSVMVDTACSSSLVAVHMARQSLLAGETDLAIAGGANVILSPQDAIAFSSADMLSPDGRCAFGDTKANGFVRSEGVGVVVLKRLRDAEEAGDEILALLPGSSVTNDGRGSGSLIKPAVDGQKMMISEAWRNAGVHPDEMDYVEAHGTGTPVGDGVELEALAEVVRGNRPTRGRLKIGSVKSNIGHAEAAAGIAGLIKAVLVTRHRLIPASLHLTDPQPLLADEASPLEVVTRNEELDPAREGALVGVSSFGLSGTNAHVVVAAPPARPAEPARGRTELPEGRPAHLLVLSAHSSAALHRLAGAYADFLAPGAPGRDLALWDVCAAAAQNREAHPYRLWATGADHDELTEALRALAEDRPTDNGGLGEAGFDGPRRAVFVFPGQGSQWSGMGRSLKAASPAYARALAACDTLVREETGWSVEDVLAAAEDPFPDQVGTVQPVLWAAEVALAAVWRDMGVDPDVCLGHSMGETAAAAVAGTLTHADAAAVICRRSALMQRVAGQGAMMVVELSAEQAEDVAAQEGGGVCVAAQNAPTSSILAGETDALRRVGRRLEREGVFHRLVQVNVASHSPFMDPLRDDLLKRLSDLRPATGAVAMLSSVLGTFLEGPELDAQYWMDNLRRPVRFLDSVRYLVKEAENVFVEMSPHPVLVGAIEDTLADAGCPTAVVASTDRRRPDEALTLARSLGAFFTLGGSVDWQRWFRGPARRVRLPAYPWETEPLRRTRPLVRSAARHRTVDLVTDLNGAAVRLRGLTPVPPAVQLATLREVFRTADAATVTIEDIRLADELVEIPPGGRLTLRVRTEEKEGAAAGASEQTAVHSAEVHTVGAGPDTPGTPCLTATVRTAPPEPLPSGRDRLDAALGRCVAHQTPEEFFEGLGRRGYEPSPAMRAVRHIWRRDGESVALLHRPDVSAQAGWEAALLSLFAALPASLPGESAYRAAEFGRVSFHGDLPEEFWLHTILDIEEAGAAAIVDAAVIDRQGSVLAQFEGIRLERLGGGSGSTGFGGGIGGASVRSVLTQISRIRDQLPLISQIPHIPGRLLGGLRKALEPQVVVVPAPREAVAATVPAQEREAAVVPAQEPVAPAAQPVGGTAEDDLDDLTPRFLQIVAELLGMDAARIDVRRRLGDYGFDSLSAVQLRGRVRGELGRDIPLSRLLGKDNLKTLAASLVDAPASS</sequence>
<dbReference type="Pfam" id="PF02801">
    <property type="entry name" value="Ketoacyl-synt_C"/>
    <property type="match status" value="1"/>
</dbReference>
<feature type="domain" description="Ketosynthase family 3 (KS3)" evidence="8">
    <location>
        <begin position="8"/>
        <end position="432"/>
    </location>
</feature>
<dbReference type="Pfam" id="PF00698">
    <property type="entry name" value="Acyl_transf_1"/>
    <property type="match status" value="1"/>
</dbReference>
<feature type="region of interest" description="N-terminal hotdog fold" evidence="6">
    <location>
        <begin position="880"/>
        <end position="1019"/>
    </location>
</feature>
<dbReference type="GO" id="GO:0071770">
    <property type="term" value="P:DIM/DIP cell wall layer assembly"/>
    <property type="evidence" value="ECO:0007669"/>
    <property type="project" value="TreeGrafter"/>
</dbReference>
<dbReference type="Pfam" id="PF14765">
    <property type="entry name" value="PS-DH"/>
    <property type="match status" value="1"/>
</dbReference>
<protein>
    <submittedName>
        <fullName evidence="10">Type I polyketide synthase</fullName>
    </submittedName>
</protein>
<accession>A0AB39PE04</accession>
<dbReference type="Pfam" id="PF16197">
    <property type="entry name" value="KAsynt_C_assoc"/>
    <property type="match status" value="1"/>
</dbReference>
<organism evidence="10">
    <name type="scientific">Streptomyces sp. R21</name>
    <dbReference type="NCBI Taxonomy" id="3238627"/>
    <lineage>
        <taxon>Bacteria</taxon>
        <taxon>Bacillati</taxon>
        <taxon>Actinomycetota</taxon>
        <taxon>Actinomycetes</taxon>
        <taxon>Kitasatosporales</taxon>
        <taxon>Streptomycetaceae</taxon>
        <taxon>Streptomyces</taxon>
    </lineage>
</organism>
<dbReference type="Gene3D" id="3.30.70.3290">
    <property type="match status" value="1"/>
</dbReference>
<dbReference type="Pfam" id="PF00109">
    <property type="entry name" value="ketoacyl-synt"/>
    <property type="match status" value="1"/>
</dbReference>
<dbReference type="GO" id="GO:0005737">
    <property type="term" value="C:cytoplasm"/>
    <property type="evidence" value="ECO:0007669"/>
    <property type="project" value="TreeGrafter"/>
</dbReference>
<dbReference type="PROSITE" id="PS00012">
    <property type="entry name" value="PHOSPHOPANTETHEINE"/>
    <property type="match status" value="1"/>
</dbReference>
<dbReference type="PROSITE" id="PS00606">
    <property type="entry name" value="KS3_1"/>
    <property type="match status" value="1"/>
</dbReference>
<dbReference type="SMART" id="SM00825">
    <property type="entry name" value="PKS_KS"/>
    <property type="match status" value="1"/>
</dbReference>
<dbReference type="InterPro" id="IPR042104">
    <property type="entry name" value="PKS_dehydratase_sf"/>
</dbReference>
<dbReference type="Gene3D" id="1.10.1200.10">
    <property type="entry name" value="ACP-like"/>
    <property type="match status" value="1"/>
</dbReference>